<keyword evidence="2" id="KW-0723">Serine/threonine-protein kinase</keyword>
<proteinExistence type="inferred from homology"/>
<feature type="compositionally biased region" description="Basic and acidic residues" evidence="11">
    <location>
        <begin position="313"/>
        <end position="329"/>
    </location>
</feature>
<dbReference type="GO" id="GO:0005524">
    <property type="term" value="F:ATP binding"/>
    <property type="evidence" value="ECO:0007669"/>
    <property type="project" value="UniProtKB-UniRule"/>
</dbReference>
<evidence type="ECO:0000256" key="10">
    <source>
        <dbReference type="PROSITE-ProRule" id="PRU10141"/>
    </source>
</evidence>
<evidence type="ECO:0000256" key="6">
    <source>
        <dbReference type="ARBA" id="ARBA00022840"/>
    </source>
</evidence>
<accession>J4G636</accession>
<evidence type="ECO:0000256" key="8">
    <source>
        <dbReference type="ARBA" id="ARBA00048367"/>
    </source>
</evidence>
<dbReference type="PANTHER" id="PTHR24056:SF546">
    <property type="entry name" value="CYCLIN-DEPENDENT KINASE 12"/>
    <property type="match status" value="1"/>
</dbReference>
<keyword evidence="6 10" id="KW-0067">ATP-binding</keyword>
<evidence type="ECO:0000259" key="12">
    <source>
        <dbReference type="PROSITE" id="PS50011"/>
    </source>
</evidence>
<keyword evidence="14" id="KW-1185">Reference proteome</keyword>
<feature type="compositionally biased region" description="Basic and acidic residues" evidence="11">
    <location>
        <begin position="190"/>
        <end position="201"/>
    </location>
</feature>
<organism evidence="13 14">
    <name type="scientific">Fibroporia radiculosa</name>
    <dbReference type="NCBI Taxonomy" id="599839"/>
    <lineage>
        <taxon>Eukaryota</taxon>
        <taxon>Fungi</taxon>
        <taxon>Dikarya</taxon>
        <taxon>Basidiomycota</taxon>
        <taxon>Agaricomycotina</taxon>
        <taxon>Agaricomycetes</taxon>
        <taxon>Polyporales</taxon>
        <taxon>Fibroporiaceae</taxon>
        <taxon>Fibroporia</taxon>
    </lineage>
</organism>
<dbReference type="Pfam" id="PF00069">
    <property type="entry name" value="Pkinase"/>
    <property type="match status" value="1"/>
</dbReference>
<feature type="region of interest" description="Disordered" evidence="11">
    <location>
        <begin position="1"/>
        <end position="42"/>
    </location>
</feature>
<dbReference type="GO" id="GO:0030332">
    <property type="term" value="F:cyclin binding"/>
    <property type="evidence" value="ECO:0007669"/>
    <property type="project" value="TreeGrafter"/>
</dbReference>
<feature type="compositionally biased region" description="Basic and acidic residues" evidence="11">
    <location>
        <begin position="113"/>
        <end position="131"/>
    </location>
</feature>
<dbReference type="PROSITE" id="PS00108">
    <property type="entry name" value="PROTEIN_KINASE_ST"/>
    <property type="match status" value="1"/>
</dbReference>
<feature type="compositionally biased region" description="Basic residues" evidence="11">
    <location>
        <begin position="262"/>
        <end position="282"/>
    </location>
</feature>
<dbReference type="SUPFAM" id="SSF56112">
    <property type="entry name" value="Protein kinase-like (PK-like)"/>
    <property type="match status" value="1"/>
</dbReference>
<keyword evidence="3" id="KW-0808">Transferase</keyword>
<dbReference type="PROSITE" id="PS50011">
    <property type="entry name" value="PROTEIN_KINASE_DOM"/>
    <property type="match status" value="1"/>
</dbReference>
<dbReference type="RefSeq" id="XP_012180866.1">
    <property type="nucleotide sequence ID" value="XM_012325476.1"/>
</dbReference>
<feature type="compositionally biased region" description="Basic and acidic residues" evidence="11">
    <location>
        <begin position="26"/>
        <end position="42"/>
    </location>
</feature>
<feature type="region of interest" description="Disordered" evidence="11">
    <location>
        <begin position="459"/>
        <end position="480"/>
    </location>
</feature>
<feature type="binding site" evidence="10">
    <location>
        <position position="588"/>
    </location>
    <ligand>
        <name>ATP</name>
        <dbReference type="ChEBI" id="CHEBI:30616"/>
    </ligand>
</feature>
<reference evidence="13 14" key="1">
    <citation type="journal article" date="2012" name="Appl. Environ. Microbiol.">
        <title>Short-read sequencing for genomic analysis of the brown rot fungus Fibroporia radiculosa.</title>
        <authorList>
            <person name="Tang J.D."/>
            <person name="Perkins A.D."/>
            <person name="Sonstegard T.S."/>
            <person name="Schroeder S.G."/>
            <person name="Burgess S.C."/>
            <person name="Diehl S.V."/>
        </authorList>
    </citation>
    <scope>NUCLEOTIDE SEQUENCE [LARGE SCALE GENOMIC DNA]</scope>
    <source>
        <strain evidence="13 14">TFFH 294</strain>
    </source>
</reference>
<dbReference type="CDD" id="cd07840">
    <property type="entry name" value="STKc_CDK9_like"/>
    <property type="match status" value="1"/>
</dbReference>
<dbReference type="InterPro" id="IPR000719">
    <property type="entry name" value="Prot_kinase_dom"/>
</dbReference>
<dbReference type="Gene3D" id="3.30.200.20">
    <property type="entry name" value="Phosphorylase Kinase, domain 1"/>
    <property type="match status" value="1"/>
</dbReference>
<keyword evidence="4 10" id="KW-0547">Nucleotide-binding</keyword>
<comment type="similarity">
    <text evidence="1">Belongs to the protein kinase superfamily. CMGC Ser/Thr protein kinase family. CDC2/CDKX subfamily.</text>
</comment>
<dbReference type="GO" id="GO:0008024">
    <property type="term" value="C:cyclin/CDK positive transcription elongation factor complex"/>
    <property type="evidence" value="ECO:0007669"/>
    <property type="project" value="TreeGrafter"/>
</dbReference>
<evidence type="ECO:0000256" key="9">
    <source>
        <dbReference type="ARBA" id="ARBA00049280"/>
    </source>
</evidence>
<dbReference type="FunFam" id="1.10.510.10:FF:000415">
    <property type="entry name" value="CMGC/CDK/CRK7 protein kinase, variant"/>
    <property type="match status" value="1"/>
</dbReference>
<dbReference type="STRING" id="599839.J4G636"/>
<feature type="compositionally biased region" description="Basic and acidic residues" evidence="11">
    <location>
        <begin position="337"/>
        <end position="356"/>
    </location>
</feature>
<dbReference type="SMART" id="SM00220">
    <property type="entry name" value="S_TKc"/>
    <property type="match status" value="1"/>
</dbReference>
<feature type="compositionally biased region" description="Basic and acidic residues" evidence="11">
    <location>
        <begin position="152"/>
        <end position="170"/>
    </location>
</feature>
<feature type="compositionally biased region" description="Polar residues" evidence="11">
    <location>
        <begin position="459"/>
        <end position="477"/>
    </location>
</feature>
<feature type="region of interest" description="Disordered" evidence="11">
    <location>
        <begin position="54"/>
        <end position="447"/>
    </location>
</feature>
<dbReference type="OrthoDB" id="204883at2759"/>
<comment type="catalytic activity">
    <reaction evidence="9">
        <text>[DNA-directed RNA polymerase] + ATP = phospho-[DNA-directed RNA polymerase] + ADP + H(+)</text>
        <dbReference type="Rhea" id="RHEA:10216"/>
        <dbReference type="Rhea" id="RHEA-COMP:11321"/>
        <dbReference type="Rhea" id="RHEA-COMP:11322"/>
        <dbReference type="ChEBI" id="CHEBI:15378"/>
        <dbReference type="ChEBI" id="CHEBI:30616"/>
        <dbReference type="ChEBI" id="CHEBI:43176"/>
        <dbReference type="ChEBI" id="CHEBI:68546"/>
        <dbReference type="ChEBI" id="CHEBI:456216"/>
        <dbReference type="EC" id="2.7.11.23"/>
    </reaction>
</comment>
<evidence type="ECO:0000256" key="11">
    <source>
        <dbReference type="SAM" id="MobiDB-lite"/>
    </source>
</evidence>
<comment type="catalytic activity">
    <reaction evidence="8">
        <text>L-seryl-[protein] + ATP = O-phospho-L-seryl-[protein] + ADP + H(+)</text>
        <dbReference type="Rhea" id="RHEA:17989"/>
        <dbReference type="Rhea" id="RHEA-COMP:9863"/>
        <dbReference type="Rhea" id="RHEA-COMP:11604"/>
        <dbReference type="ChEBI" id="CHEBI:15378"/>
        <dbReference type="ChEBI" id="CHEBI:29999"/>
        <dbReference type="ChEBI" id="CHEBI:30616"/>
        <dbReference type="ChEBI" id="CHEBI:83421"/>
        <dbReference type="ChEBI" id="CHEBI:456216"/>
        <dbReference type="EC" id="2.7.11.22"/>
    </reaction>
</comment>
<dbReference type="HOGENOM" id="CLU_326778_0_0_1"/>
<feature type="compositionally biased region" description="Basic and acidic residues" evidence="11">
    <location>
        <begin position="75"/>
        <end position="86"/>
    </location>
</feature>
<name>J4G636_9APHY</name>
<keyword evidence="5" id="KW-0418">Kinase</keyword>
<evidence type="ECO:0000313" key="13">
    <source>
        <dbReference type="EMBL" id="CCM01583.1"/>
    </source>
</evidence>
<protein>
    <recommendedName>
        <fullName evidence="12">Protein kinase domain-containing protein</fullName>
    </recommendedName>
</protein>
<evidence type="ECO:0000256" key="5">
    <source>
        <dbReference type="ARBA" id="ARBA00022777"/>
    </source>
</evidence>
<dbReference type="FunCoup" id="J4G636">
    <property type="interactions" value="132"/>
</dbReference>
<dbReference type="InterPro" id="IPR008271">
    <property type="entry name" value="Ser/Thr_kinase_AS"/>
</dbReference>
<gene>
    <name evidence="13" type="ORF">FIBRA_03643</name>
</gene>
<dbReference type="PROSITE" id="PS00107">
    <property type="entry name" value="PROTEIN_KINASE_ATP"/>
    <property type="match status" value="1"/>
</dbReference>
<dbReference type="InParanoid" id="J4G636"/>
<feature type="domain" description="Protein kinase" evidence="12">
    <location>
        <begin position="559"/>
        <end position="843"/>
    </location>
</feature>
<evidence type="ECO:0000256" key="4">
    <source>
        <dbReference type="ARBA" id="ARBA00022741"/>
    </source>
</evidence>
<sequence length="881" mass="100354">MLQESSSSHIRRDTDGWRPTDSAQTSHDHYKHSSEDGHSRRSREVLDYWEPAARPYGIDHESESSTFVEASWPPDRVKYDRWRGDGADEGSQGEKRHKRFSEDRQDGGWTRGGRRDVPDSGWRTRESRHAESLTPAWDESTSRQRSGAPAEASRDGADSGWKHRESRHGESLTPSWDEPPSRQWSGTHIEGSRHGGEDRSWEPSASWQPNSRSQSQRNQKSSKNIGHNRGGKGKKNNKQKRDWRADDSQLNNWTRRDDPKSSKKIVKSSKRRQRRSLSRGRSRSPAESYYSRRSSRDVHRLPMATPISAIPLDKIRETAFPSGKRDMYRSRASTNGKRSERRYTSPQKLDKHDKHSNVSATMPPPSSVPAASEQNELRPRSRSSSPAAPHGQPPSPALPRISSTKNAGFKPIGQPSSAVKRFFPGDEDDESEPVLRRQPPLITPPPSIPRFVPSVQAPQSSLHISFTHDPTPSQQQPGDIHSVNRAHDLQKKEPEIPIEDQSKALIPQDAVVVVEQRVPLANGNGHVGSSRPSQALQREHDVTVAEYTRPSTPVRYGVYDCLNQVGEGTFGQVWKARNSRDGRFVALKKIRMEAERDGFPVTAMREIKLLQSLRHDNVVQLYEMMVSNGSVFMVFEYMDHDLTGVLSQTQFTFTEAHLKSFCRQMLAGLAYLHHKGVIHRDIKGSNILINNRGELKLGDFGLARFYQKRRRSDYTNRVITLWYRPPELLLGTTVYGPEVDMWSAGCIMLELFTKKPVFQGNDEIHQLDVIYKILGTPVVEHWPGMMSLPWYELVKPKETIPNHFRQLFEKWLSPMGLDLAERLLTYDPARRVTAVQALEAPYFNREPPSPAAPVSLSTMEGEWHEFEAKRERAKKRRKVDA</sequence>
<dbReference type="PANTHER" id="PTHR24056">
    <property type="entry name" value="CELL DIVISION PROTEIN KINASE"/>
    <property type="match status" value="1"/>
</dbReference>
<dbReference type="GO" id="GO:0004693">
    <property type="term" value="F:cyclin-dependent protein serine/threonine kinase activity"/>
    <property type="evidence" value="ECO:0007669"/>
    <property type="project" value="UniProtKB-EC"/>
</dbReference>
<feature type="compositionally biased region" description="Low complexity" evidence="11">
    <location>
        <begin position="210"/>
        <end position="227"/>
    </location>
</feature>
<dbReference type="GO" id="GO:0008353">
    <property type="term" value="F:RNA polymerase II CTD heptapeptide repeat kinase activity"/>
    <property type="evidence" value="ECO:0007669"/>
    <property type="project" value="UniProtKB-EC"/>
</dbReference>
<dbReference type="Gene3D" id="1.10.510.10">
    <property type="entry name" value="Transferase(Phosphotransferase) domain 1"/>
    <property type="match status" value="1"/>
</dbReference>
<feature type="compositionally biased region" description="Basic residues" evidence="11">
    <location>
        <begin position="229"/>
        <end position="238"/>
    </location>
</feature>
<dbReference type="GO" id="GO:0032968">
    <property type="term" value="P:positive regulation of transcription elongation by RNA polymerase II"/>
    <property type="evidence" value="ECO:0007669"/>
    <property type="project" value="TreeGrafter"/>
</dbReference>
<dbReference type="InterPro" id="IPR050108">
    <property type="entry name" value="CDK"/>
</dbReference>
<dbReference type="GeneID" id="24096494"/>
<dbReference type="Proteomes" id="UP000006352">
    <property type="component" value="Unassembled WGS sequence"/>
</dbReference>
<evidence type="ECO:0000256" key="1">
    <source>
        <dbReference type="ARBA" id="ARBA00006485"/>
    </source>
</evidence>
<dbReference type="InterPro" id="IPR017441">
    <property type="entry name" value="Protein_kinase_ATP_BS"/>
</dbReference>
<dbReference type="EMBL" id="HE797041">
    <property type="protein sequence ID" value="CCM01583.1"/>
    <property type="molecule type" value="Genomic_DNA"/>
</dbReference>
<evidence type="ECO:0000313" key="14">
    <source>
        <dbReference type="Proteomes" id="UP000006352"/>
    </source>
</evidence>
<evidence type="ECO:0000256" key="7">
    <source>
        <dbReference type="ARBA" id="ARBA00047811"/>
    </source>
</evidence>
<dbReference type="FunFam" id="3.30.200.20:FF:000124">
    <property type="entry name" value="Cyclin-dependent kinase 4"/>
    <property type="match status" value="1"/>
</dbReference>
<comment type="catalytic activity">
    <reaction evidence="7">
        <text>L-threonyl-[protein] + ATP = O-phospho-L-threonyl-[protein] + ADP + H(+)</text>
        <dbReference type="Rhea" id="RHEA:46608"/>
        <dbReference type="Rhea" id="RHEA-COMP:11060"/>
        <dbReference type="Rhea" id="RHEA-COMP:11605"/>
        <dbReference type="ChEBI" id="CHEBI:15378"/>
        <dbReference type="ChEBI" id="CHEBI:30013"/>
        <dbReference type="ChEBI" id="CHEBI:30616"/>
        <dbReference type="ChEBI" id="CHEBI:61977"/>
        <dbReference type="ChEBI" id="CHEBI:456216"/>
        <dbReference type="EC" id="2.7.11.22"/>
    </reaction>
</comment>
<dbReference type="AlphaFoldDB" id="J4G636"/>
<dbReference type="InterPro" id="IPR011009">
    <property type="entry name" value="Kinase-like_dom_sf"/>
</dbReference>
<evidence type="ECO:0000256" key="2">
    <source>
        <dbReference type="ARBA" id="ARBA00022527"/>
    </source>
</evidence>
<evidence type="ECO:0000256" key="3">
    <source>
        <dbReference type="ARBA" id="ARBA00022679"/>
    </source>
</evidence>